<dbReference type="InterPro" id="IPR050445">
    <property type="entry name" value="Bact_polysacc_biosynth/exp"/>
</dbReference>
<dbReference type="PANTHER" id="PTHR32309:SF13">
    <property type="entry name" value="FERRIC ENTEROBACTIN TRANSPORT PROTEIN FEPE"/>
    <property type="match status" value="1"/>
</dbReference>
<keyword evidence="4" id="KW-1185">Reference proteome</keyword>
<name>A0ABY3X5B8_9GAMM</name>
<evidence type="ECO:0000313" key="4">
    <source>
        <dbReference type="Proteomes" id="UP000829542"/>
    </source>
</evidence>
<feature type="coiled-coil region" evidence="1">
    <location>
        <begin position="161"/>
        <end position="253"/>
    </location>
</feature>
<evidence type="ECO:0000256" key="1">
    <source>
        <dbReference type="SAM" id="Coils"/>
    </source>
</evidence>
<keyword evidence="2" id="KW-0812">Transmembrane</keyword>
<feature type="transmembrane region" description="Helical" evidence="2">
    <location>
        <begin position="328"/>
        <end position="349"/>
    </location>
</feature>
<keyword evidence="1" id="KW-0175">Coiled coil</keyword>
<dbReference type="EMBL" id="CP093379">
    <property type="protein sequence ID" value="UNM97475.1"/>
    <property type="molecule type" value="Genomic_DNA"/>
</dbReference>
<evidence type="ECO:0000313" key="3">
    <source>
        <dbReference type="EMBL" id="UNM97475.1"/>
    </source>
</evidence>
<keyword evidence="2" id="KW-0472">Membrane</keyword>
<dbReference type="PANTHER" id="PTHR32309">
    <property type="entry name" value="TYROSINE-PROTEIN KINASE"/>
    <property type="match status" value="1"/>
</dbReference>
<accession>A0ABY3X5B8</accession>
<dbReference type="Proteomes" id="UP000829542">
    <property type="component" value="Chromosome"/>
</dbReference>
<evidence type="ECO:0000256" key="2">
    <source>
        <dbReference type="SAM" id="Phobius"/>
    </source>
</evidence>
<sequence>MIIPFVIAAIYLFVFASNRYVSSSQVVVRQQESGQQAGMPGLALLMGAVDPVSREDTLYLKEYIVSHDMLQVLEKKLNWTDNYSGKWNDPLFYLSSSAPSEEKLKFYQRMVTTNYDETTGLLQVDVQAFSSEYAQAVLKEILVQSEIFVNNITRSMADEQLAFARRELLASTERYEEKQAELLAFQNEHNLFNAEVTAESMSQIVSNLEAEIVKEKARLNALKTRLADNAPQIRSQENKINALIKQLEAEQRKITSGDFKAAEDILNLNTIAFEYRRLQVDLLVAEEFYKTSLAIVENAKLETIKNIRSLIAVVQPNLPEKASYPRTIYNLITIFIVLLLLYGITQFLLASIRDHRE</sequence>
<organism evidence="3 4">
    <name type="scientific">Ignatzschineria rhizosphaerae</name>
    <dbReference type="NCBI Taxonomy" id="2923279"/>
    <lineage>
        <taxon>Bacteria</taxon>
        <taxon>Pseudomonadati</taxon>
        <taxon>Pseudomonadota</taxon>
        <taxon>Gammaproteobacteria</taxon>
        <taxon>Cardiobacteriales</taxon>
        <taxon>Ignatzschineriaceae</taxon>
        <taxon>Ignatzschineria</taxon>
    </lineage>
</organism>
<reference evidence="3 4" key="1">
    <citation type="submission" date="2022-03" db="EMBL/GenBank/DDBJ databases">
        <title>Ignatzschineria rhizosphaerae HR5S32.</title>
        <authorList>
            <person name="Sun J.Q."/>
            <person name="Feng J.Y."/>
        </authorList>
    </citation>
    <scope>NUCLEOTIDE SEQUENCE [LARGE SCALE GENOMIC DNA]</scope>
    <source>
        <strain evidence="3 4">HR5S32</strain>
    </source>
</reference>
<gene>
    <name evidence="3" type="ORF">MMG00_06440</name>
</gene>
<keyword evidence="2" id="KW-1133">Transmembrane helix</keyword>
<protein>
    <submittedName>
        <fullName evidence="3">ABC transporter permease</fullName>
    </submittedName>
</protein>
<dbReference type="RefSeq" id="WP_242153050.1">
    <property type="nucleotide sequence ID" value="NZ_CP093379.1"/>
</dbReference>
<proteinExistence type="predicted"/>